<dbReference type="OrthoDB" id="3622319at2"/>
<dbReference type="RefSeq" id="WP_091757789.1">
    <property type="nucleotide sequence ID" value="NZ_FOHB01000003.1"/>
</dbReference>
<gene>
    <name evidence="2" type="ORF">SAMN05216199_2047</name>
</gene>
<dbReference type="Gene3D" id="3.30.750.24">
    <property type="entry name" value="STAS domain"/>
    <property type="match status" value="1"/>
</dbReference>
<protein>
    <submittedName>
        <fullName evidence="2">Anti-anti-sigma factor</fullName>
    </submittedName>
</protein>
<dbReference type="CDD" id="cd07043">
    <property type="entry name" value="STAS_anti-anti-sigma_factors"/>
    <property type="match status" value="1"/>
</dbReference>
<keyword evidence="3" id="KW-1185">Reference proteome</keyword>
<dbReference type="InterPro" id="IPR036513">
    <property type="entry name" value="STAS_dom_sf"/>
</dbReference>
<evidence type="ECO:0000313" key="2">
    <source>
        <dbReference type="EMBL" id="SES11499.1"/>
    </source>
</evidence>
<name>A0A1H9UQ65_9MICO</name>
<organism evidence="2 3">
    <name type="scientific">Pedococcus cremeus</name>
    <dbReference type="NCBI Taxonomy" id="587636"/>
    <lineage>
        <taxon>Bacteria</taxon>
        <taxon>Bacillati</taxon>
        <taxon>Actinomycetota</taxon>
        <taxon>Actinomycetes</taxon>
        <taxon>Micrococcales</taxon>
        <taxon>Intrasporangiaceae</taxon>
        <taxon>Pedococcus</taxon>
    </lineage>
</organism>
<dbReference type="Proteomes" id="UP000199019">
    <property type="component" value="Unassembled WGS sequence"/>
</dbReference>
<dbReference type="Pfam" id="PF13466">
    <property type="entry name" value="STAS_2"/>
    <property type="match status" value="1"/>
</dbReference>
<dbReference type="AlphaFoldDB" id="A0A1H9UQ65"/>
<dbReference type="PROSITE" id="PS50801">
    <property type="entry name" value="STAS"/>
    <property type="match status" value="1"/>
</dbReference>
<dbReference type="EMBL" id="FOHB01000003">
    <property type="protein sequence ID" value="SES11499.1"/>
    <property type="molecule type" value="Genomic_DNA"/>
</dbReference>
<dbReference type="InterPro" id="IPR002645">
    <property type="entry name" value="STAS_dom"/>
</dbReference>
<evidence type="ECO:0000313" key="3">
    <source>
        <dbReference type="Proteomes" id="UP000199019"/>
    </source>
</evidence>
<reference evidence="3" key="1">
    <citation type="submission" date="2016-10" db="EMBL/GenBank/DDBJ databases">
        <authorList>
            <person name="Varghese N."/>
            <person name="Submissions S."/>
        </authorList>
    </citation>
    <scope>NUCLEOTIDE SEQUENCE [LARGE SCALE GENOMIC DNA]</scope>
    <source>
        <strain evidence="3">CGMCC 1.6963</strain>
    </source>
</reference>
<proteinExistence type="predicted"/>
<feature type="domain" description="STAS" evidence="1">
    <location>
        <begin position="4"/>
        <end position="107"/>
    </location>
</feature>
<dbReference type="SUPFAM" id="SSF52091">
    <property type="entry name" value="SpoIIaa-like"/>
    <property type="match status" value="1"/>
</dbReference>
<accession>A0A1H9UQ65</accession>
<sequence length="107" mass="11825">MHDFSVGLSTDRGVAHVRLAGELDLAASDLFEPVVGQVLWLGVPRVWVELDRLWFCDVAGVRQLVDAYQRWREHGLAVGLRGARSPVRQVFTLTGHGHLLGVPSTDL</sequence>
<dbReference type="InterPro" id="IPR058548">
    <property type="entry name" value="MlaB-like_STAS"/>
</dbReference>
<evidence type="ECO:0000259" key="1">
    <source>
        <dbReference type="PROSITE" id="PS50801"/>
    </source>
</evidence>
<dbReference type="STRING" id="587636.SAMN05216199_2047"/>